<keyword evidence="2" id="KW-1185">Reference proteome</keyword>
<name>A0A1R2BTL8_9CILI</name>
<gene>
    <name evidence="1" type="ORF">SteCoe_19957</name>
</gene>
<proteinExistence type="predicted"/>
<evidence type="ECO:0000313" key="1">
    <source>
        <dbReference type="EMBL" id="OMJ79925.1"/>
    </source>
</evidence>
<organism evidence="1 2">
    <name type="scientific">Stentor coeruleus</name>
    <dbReference type="NCBI Taxonomy" id="5963"/>
    <lineage>
        <taxon>Eukaryota</taxon>
        <taxon>Sar</taxon>
        <taxon>Alveolata</taxon>
        <taxon>Ciliophora</taxon>
        <taxon>Postciliodesmatophora</taxon>
        <taxon>Heterotrichea</taxon>
        <taxon>Heterotrichida</taxon>
        <taxon>Stentoridae</taxon>
        <taxon>Stentor</taxon>
    </lineage>
</organism>
<accession>A0A1R2BTL8</accession>
<evidence type="ECO:0000313" key="2">
    <source>
        <dbReference type="Proteomes" id="UP000187209"/>
    </source>
</evidence>
<dbReference type="AlphaFoldDB" id="A0A1R2BTL8"/>
<reference evidence="1 2" key="1">
    <citation type="submission" date="2016-11" db="EMBL/GenBank/DDBJ databases">
        <title>The macronuclear genome of Stentor coeruleus: a giant cell with tiny introns.</title>
        <authorList>
            <person name="Slabodnick M."/>
            <person name="Ruby J.G."/>
            <person name="Reiff S.B."/>
            <person name="Swart E.C."/>
            <person name="Gosai S."/>
            <person name="Prabakaran S."/>
            <person name="Witkowska E."/>
            <person name="Larue G.E."/>
            <person name="Fisher S."/>
            <person name="Freeman R.M."/>
            <person name="Gunawardena J."/>
            <person name="Chu W."/>
            <person name="Stover N.A."/>
            <person name="Gregory B.D."/>
            <person name="Nowacki M."/>
            <person name="Derisi J."/>
            <person name="Roy S.W."/>
            <person name="Marshall W.F."/>
            <person name="Sood P."/>
        </authorList>
    </citation>
    <scope>NUCLEOTIDE SEQUENCE [LARGE SCALE GENOMIC DNA]</scope>
    <source>
        <strain evidence="1">WM001</strain>
    </source>
</reference>
<dbReference type="OrthoDB" id="10504864at2759"/>
<comment type="caution">
    <text evidence="1">The sequence shown here is derived from an EMBL/GenBank/DDBJ whole genome shotgun (WGS) entry which is preliminary data.</text>
</comment>
<dbReference type="EMBL" id="MPUH01000448">
    <property type="protein sequence ID" value="OMJ79925.1"/>
    <property type="molecule type" value="Genomic_DNA"/>
</dbReference>
<sequence>MILFRLILGLLKRDARFKALDKTSIPFYDRVMEIIPKLNRKLPSKFSRALIARHYFNKYRSPLYPLLSKLKTLRWSFRLRLSKKIQESLYISSYKPRFWKYFGWFIFGIYAGDNICHIESYPGHESWSKNYFLYPRTHWMLPYIIEDTHTKGSDDYFKKDSLALGVDRMITKGIQDKEMDPLSWMVLGARFASMQESEFSYLAFQMAHMKDHQKIGGNSMQPIEGMDASRFFSKDN</sequence>
<dbReference type="Proteomes" id="UP000187209">
    <property type="component" value="Unassembled WGS sequence"/>
</dbReference>
<protein>
    <submittedName>
        <fullName evidence="1">Uncharacterized protein</fullName>
    </submittedName>
</protein>